<comment type="caution">
    <text evidence="1">The sequence shown here is derived from an EMBL/GenBank/DDBJ whole genome shotgun (WGS) entry which is preliminary data.</text>
</comment>
<gene>
    <name evidence="1" type="ORF">H7B90_00890</name>
</gene>
<name>A0A841TS58_9BACL</name>
<dbReference type="Pfam" id="PF10804">
    <property type="entry name" value="DUF2538"/>
    <property type="match status" value="1"/>
</dbReference>
<dbReference type="Proteomes" id="UP000553776">
    <property type="component" value="Unassembled WGS sequence"/>
</dbReference>
<dbReference type="RefSeq" id="WP_185133970.1">
    <property type="nucleotide sequence ID" value="NZ_JACJVR010000002.1"/>
</dbReference>
<keyword evidence="2" id="KW-1185">Reference proteome</keyword>
<sequence length="146" mass="17024">MLDIFFANKQHQQNFGKLKVKFPLCERDSYYRAACYLAAHPSIFKCFNAFRQKHSPFDWIFDYLEDPDNFIARRDRGQTTGDTAPLTSQSWQLLELGLSLWNGHKCDMSFVMDLDTELYLVALQAIDLKRRSPAINFEYVAEDLGL</sequence>
<proteinExistence type="predicted"/>
<reference evidence="1 2" key="1">
    <citation type="submission" date="2020-08" db="EMBL/GenBank/DDBJ databases">
        <title>Cohnella phylogeny.</title>
        <authorList>
            <person name="Dunlap C."/>
        </authorList>
    </citation>
    <scope>NUCLEOTIDE SEQUENCE [LARGE SCALE GENOMIC DNA]</scope>
    <source>
        <strain evidence="1 2">DSM 25239</strain>
    </source>
</reference>
<organism evidence="1 2">
    <name type="scientific">Cohnella xylanilytica</name>
    <dbReference type="NCBI Taxonomy" id="557555"/>
    <lineage>
        <taxon>Bacteria</taxon>
        <taxon>Bacillati</taxon>
        <taxon>Bacillota</taxon>
        <taxon>Bacilli</taxon>
        <taxon>Bacillales</taxon>
        <taxon>Paenibacillaceae</taxon>
        <taxon>Cohnella</taxon>
    </lineage>
</organism>
<accession>A0A841TS58</accession>
<evidence type="ECO:0000313" key="1">
    <source>
        <dbReference type="EMBL" id="MBB6689948.1"/>
    </source>
</evidence>
<protein>
    <submittedName>
        <fullName evidence="1">DUF2538 family protein</fullName>
    </submittedName>
</protein>
<dbReference type="InterPro" id="IPR024469">
    <property type="entry name" value="DUF2538"/>
</dbReference>
<evidence type="ECO:0000313" key="2">
    <source>
        <dbReference type="Proteomes" id="UP000553776"/>
    </source>
</evidence>
<dbReference type="EMBL" id="JACJVR010000002">
    <property type="protein sequence ID" value="MBB6689948.1"/>
    <property type="molecule type" value="Genomic_DNA"/>
</dbReference>
<dbReference type="AlphaFoldDB" id="A0A841TS58"/>